<feature type="region of interest" description="Disordered" evidence="4">
    <location>
        <begin position="256"/>
        <end position="285"/>
    </location>
</feature>
<dbReference type="InterPro" id="IPR010326">
    <property type="entry name" value="EXOC3/Sec6"/>
</dbReference>
<dbReference type="Gene3D" id="1.10.357.70">
    <property type="entry name" value="Exocyst complex component Sec6, C-terminal domain"/>
    <property type="match status" value="1"/>
</dbReference>
<feature type="compositionally biased region" description="Polar residues" evidence="4">
    <location>
        <begin position="268"/>
        <end position="277"/>
    </location>
</feature>
<dbReference type="GO" id="GO:0000149">
    <property type="term" value="F:SNARE binding"/>
    <property type="evidence" value="ECO:0007669"/>
    <property type="project" value="TreeGrafter"/>
</dbReference>
<dbReference type="InterPro" id="IPR042532">
    <property type="entry name" value="EXOC3/Sec6_C"/>
</dbReference>
<dbReference type="GO" id="GO:0051601">
    <property type="term" value="P:exocyst localization"/>
    <property type="evidence" value="ECO:0007669"/>
    <property type="project" value="TreeGrafter"/>
</dbReference>
<sequence>MLAPGKTAPGASAPPPGITRPTTVDEAAAQALDKLAQLLKYPDDLTSKLDTLRKKTAGDKAAVDAQLKAATQGQLDDCQTGLDNLKTVQNELDASRTTLETIYQNGDKSMRMIPNFPRVQKVSTAHRNFLETQRTLVQFQELSDRVDRVRTTLEEHHRDLLGPAPDLLYLHHDLFSLEEFRDNTLIQVKDANDETVNTVRAYFRRLDDVSARFDAYLWDLARHLLDLVMAKRNSVVVRLAKILEFEEKADEEAMAAADEAASMPRSGSHASLTSGTAASRVGTAGRPVRRHREIKSYRSKFFDVLHDSISARFDQLYAPDKEVPDLLAEAHDMVVHDLTFVYDQLVDLFPKKYKLFPFFVLEYHRHVYDLVNKVILDKMETGTILFIMRWCREYYTDMNDKLGVAQELLEPQLLDGQEKVLVDDYLKLVRTKLDEWMKNLLASETREFKERTQQPEMDSQEMYGLSAAVILFNMVNQQIDVVMEASRGQLLLDVVRECKRVLLVYQSHFLQLVNAEYAKFVQDPNKVPGGIVEYTMALANDSLKCTEFVELIIKRLDAQADYTFRATLADELNGAMDGFMKVSKAACAVLIDAAFADIKSAFALLFTAPAWYEGEVMNDVVATLSDYCTDYKQHLQEYLFNKIMTDTMERFLVAWIDALRAKAAKFRVPRCWDIMQSDLQQAIAFFVAIKEQKAKRIEKYFDIMDKLFALTCSSKKMIFLDWYALWKAYNDVPVAVIEDLLTKRDDLDKAAIKEAMDAIRAKVKEDSPPESQKSIFSVMAAAASASGGK</sequence>
<accession>A0A0L0RW23</accession>
<dbReference type="eggNOG" id="KOG2286">
    <property type="taxonomic scope" value="Eukaryota"/>
</dbReference>
<dbReference type="STRING" id="578462.A0A0L0RW23"/>
<dbReference type="EMBL" id="GG745328">
    <property type="protein sequence ID" value="KNE54597.1"/>
    <property type="molecule type" value="Genomic_DNA"/>
</dbReference>
<name>A0A0L0RW23_ALLM3</name>
<dbReference type="VEuPathDB" id="FungiDB:AMAG_00562"/>
<protein>
    <submittedName>
        <fullName evidence="5">Uncharacterized protein</fullName>
    </submittedName>
</protein>
<proteinExistence type="inferred from homology"/>
<dbReference type="GO" id="GO:0006887">
    <property type="term" value="P:exocytosis"/>
    <property type="evidence" value="ECO:0007669"/>
    <property type="project" value="UniProtKB-KW"/>
</dbReference>
<organism evidence="5 6">
    <name type="scientific">Allomyces macrogynus (strain ATCC 38327)</name>
    <name type="common">Allomyces javanicus var. macrogynus</name>
    <dbReference type="NCBI Taxonomy" id="578462"/>
    <lineage>
        <taxon>Eukaryota</taxon>
        <taxon>Fungi</taxon>
        <taxon>Fungi incertae sedis</taxon>
        <taxon>Blastocladiomycota</taxon>
        <taxon>Blastocladiomycetes</taxon>
        <taxon>Blastocladiales</taxon>
        <taxon>Blastocladiaceae</taxon>
        <taxon>Allomyces</taxon>
    </lineage>
</organism>
<dbReference type="Proteomes" id="UP000054350">
    <property type="component" value="Unassembled WGS sequence"/>
</dbReference>
<keyword evidence="6" id="KW-1185">Reference proteome</keyword>
<evidence type="ECO:0000256" key="2">
    <source>
        <dbReference type="ARBA" id="ARBA00022448"/>
    </source>
</evidence>
<dbReference type="Gene3D" id="1.10.357.50">
    <property type="match status" value="1"/>
</dbReference>
<feature type="region of interest" description="Disordered" evidence="4">
    <location>
        <begin position="1"/>
        <end position="20"/>
    </location>
</feature>
<gene>
    <name evidence="5" type="ORF">AMAG_00562</name>
</gene>
<evidence type="ECO:0000313" key="6">
    <source>
        <dbReference type="Proteomes" id="UP000054350"/>
    </source>
</evidence>
<evidence type="ECO:0000256" key="1">
    <source>
        <dbReference type="ARBA" id="ARBA00009447"/>
    </source>
</evidence>
<dbReference type="PANTHER" id="PTHR21292:SF1">
    <property type="entry name" value="EXOCYST COMPLEX COMPONENT 3"/>
    <property type="match status" value="1"/>
</dbReference>
<dbReference type="PANTHER" id="PTHR21292">
    <property type="entry name" value="EXOCYST COMPLEX COMPONENT SEC6-RELATED"/>
    <property type="match status" value="1"/>
</dbReference>
<evidence type="ECO:0000313" key="5">
    <source>
        <dbReference type="EMBL" id="KNE54597.1"/>
    </source>
</evidence>
<dbReference type="GO" id="GO:0000145">
    <property type="term" value="C:exocyst"/>
    <property type="evidence" value="ECO:0007669"/>
    <property type="project" value="InterPro"/>
</dbReference>
<keyword evidence="2" id="KW-0813">Transport</keyword>
<reference evidence="6" key="2">
    <citation type="submission" date="2009-11" db="EMBL/GenBank/DDBJ databases">
        <title>The Genome Sequence of Allomyces macrogynus strain ATCC 38327.</title>
        <authorList>
            <consortium name="The Broad Institute Genome Sequencing Platform"/>
            <person name="Russ C."/>
            <person name="Cuomo C."/>
            <person name="Shea T."/>
            <person name="Young S.K."/>
            <person name="Zeng Q."/>
            <person name="Koehrsen M."/>
            <person name="Haas B."/>
            <person name="Borodovsky M."/>
            <person name="Guigo R."/>
            <person name="Alvarado L."/>
            <person name="Berlin A."/>
            <person name="Borenstein D."/>
            <person name="Chen Z."/>
            <person name="Engels R."/>
            <person name="Freedman E."/>
            <person name="Gellesch M."/>
            <person name="Goldberg J."/>
            <person name="Griggs A."/>
            <person name="Gujja S."/>
            <person name="Heiman D."/>
            <person name="Hepburn T."/>
            <person name="Howarth C."/>
            <person name="Jen D."/>
            <person name="Larson L."/>
            <person name="Lewis B."/>
            <person name="Mehta T."/>
            <person name="Park D."/>
            <person name="Pearson M."/>
            <person name="Roberts A."/>
            <person name="Saif S."/>
            <person name="Shenoy N."/>
            <person name="Sisk P."/>
            <person name="Stolte C."/>
            <person name="Sykes S."/>
            <person name="Walk T."/>
            <person name="White J."/>
            <person name="Yandava C."/>
            <person name="Burger G."/>
            <person name="Gray M.W."/>
            <person name="Holland P.W.H."/>
            <person name="King N."/>
            <person name="Lang F.B.F."/>
            <person name="Roger A.J."/>
            <person name="Ruiz-Trillo I."/>
            <person name="Lander E."/>
            <person name="Nusbaum C."/>
        </authorList>
    </citation>
    <scope>NUCLEOTIDE SEQUENCE [LARGE SCALE GENOMIC DNA]</scope>
    <source>
        <strain evidence="6">ATCC 38327</strain>
    </source>
</reference>
<evidence type="ECO:0000256" key="4">
    <source>
        <dbReference type="SAM" id="MobiDB-lite"/>
    </source>
</evidence>
<dbReference type="Pfam" id="PF06046">
    <property type="entry name" value="Sec6"/>
    <property type="match status" value="1"/>
</dbReference>
<keyword evidence="3" id="KW-0268">Exocytosis</keyword>
<dbReference type="AlphaFoldDB" id="A0A0L0RW23"/>
<reference evidence="5 6" key="1">
    <citation type="submission" date="2009-11" db="EMBL/GenBank/DDBJ databases">
        <title>Annotation of Allomyces macrogynus ATCC 38327.</title>
        <authorList>
            <consortium name="The Broad Institute Genome Sequencing Platform"/>
            <person name="Russ C."/>
            <person name="Cuomo C."/>
            <person name="Burger G."/>
            <person name="Gray M.W."/>
            <person name="Holland P.W.H."/>
            <person name="King N."/>
            <person name="Lang F.B.F."/>
            <person name="Roger A.J."/>
            <person name="Ruiz-Trillo I."/>
            <person name="Young S.K."/>
            <person name="Zeng Q."/>
            <person name="Gargeya S."/>
            <person name="Fitzgerald M."/>
            <person name="Haas B."/>
            <person name="Abouelleil A."/>
            <person name="Alvarado L."/>
            <person name="Arachchi H.M."/>
            <person name="Berlin A."/>
            <person name="Chapman S.B."/>
            <person name="Gearin G."/>
            <person name="Goldberg J."/>
            <person name="Griggs A."/>
            <person name="Gujja S."/>
            <person name="Hansen M."/>
            <person name="Heiman D."/>
            <person name="Howarth C."/>
            <person name="Larimer J."/>
            <person name="Lui A."/>
            <person name="MacDonald P.J.P."/>
            <person name="McCowen C."/>
            <person name="Montmayeur A."/>
            <person name="Murphy C."/>
            <person name="Neiman D."/>
            <person name="Pearson M."/>
            <person name="Priest M."/>
            <person name="Roberts A."/>
            <person name="Saif S."/>
            <person name="Shea T."/>
            <person name="Sisk P."/>
            <person name="Stolte C."/>
            <person name="Sykes S."/>
            <person name="Wortman J."/>
            <person name="Nusbaum C."/>
            <person name="Birren B."/>
        </authorList>
    </citation>
    <scope>NUCLEOTIDE SEQUENCE [LARGE SCALE GENOMIC DNA]</scope>
    <source>
        <strain evidence="5 6">ATCC 38327</strain>
    </source>
</reference>
<evidence type="ECO:0000256" key="3">
    <source>
        <dbReference type="ARBA" id="ARBA00022483"/>
    </source>
</evidence>
<dbReference type="OMA" id="MNIGPKT"/>
<comment type="similarity">
    <text evidence="1">Belongs to the SEC6 family.</text>
</comment>
<dbReference type="OrthoDB" id="190098at2759"/>